<dbReference type="GO" id="GO:0005509">
    <property type="term" value="F:calcium ion binding"/>
    <property type="evidence" value="ECO:0007669"/>
    <property type="project" value="InterPro"/>
</dbReference>
<dbReference type="PRINTS" id="PR00313">
    <property type="entry name" value="CABNDNGRPT"/>
</dbReference>
<dbReference type="GO" id="GO:0005615">
    <property type="term" value="C:extracellular space"/>
    <property type="evidence" value="ECO:0007669"/>
    <property type="project" value="InterPro"/>
</dbReference>
<name>A0A934S8I7_9RHOB</name>
<evidence type="ECO:0000256" key="4">
    <source>
        <dbReference type="ARBA" id="ARBA00022737"/>
    </source>
</evidence>
<proteinExistence type="predicted"/>
<dbReference type="PANTHER" id="PTHR38340">
    <property type="entry name" value="S-LAYER PROTEIN"/>
    <property type="match status" value="1"/>
</dbReference>
<evidence type="ECO:0000256" key="2">
    <source>
        <dbReference type="ARBA" id="ARBA00004613"/>
    </source>
</evidence>
<dbReference type="Gene3D" id="2.150.10.10">
    <property type="entry name" value="Serralysin-like metalloprotease, C-terminal"/>
    <property type="match status" value="3"/>
</dbReference>
<sequence>MADFIAVRRFDQNLLDFNELWRNASDYGLEKDANIREGNLFYRDVYATLWNAGSQSYLSGLLGENLSVNSQNILNGGTIQGYILISGNSSDPSPLHWMIANISIPATEIASAMLSRDRADDKRVIEKMLAGNDRLELSDENDRAHGLGGNDTILGALGNDTLSGGTGNDRLLGGGGNDQLFLDAGNDYLDGGSGQDWVRTSGTTNVTVKLFITEGQNTGLGNDTLVGIENVMGADGNDKLHGNAQANRLSGGEGNDALFGRNGNDLLRGDAGNDRLEGGAGRDTLEGGAGNDTLAGGQGVDVLRGDAGADLFLFRSLSDASVSEFQPDLIRDFTQGEDRIDLRQIDASSILSGNNAFEFTNSGKLGTTNAGVVTYVQFDRPGTANDVTVIVIDTDADAAAEAKIRLSGLYDLTADDFFL</sequence>
<comment type="cofactor">
    <cofactor evidence="1">
        <name>Ca(2+)</name>
        <dbReference type="ChEBI" id="CHEBI:29108"/>
    </cofactor>
</comment>
<dbReference type="RefSeq" id="WP_200682938.1">
    <property type="nucleotide sequence ID" value="NZ_JAEPRQ010000001.1"/>
</dbReference>
<dbReference type="AlphaFoldDB" id="A0A934S8I7"/>
<reference evidence="7" key="1">
    <citation type="submission" date="2021-01" db="EMBL/GenBank/DDBJ databases">
        <title>Paracoccus amoyensis sp. nov., isolated from the surface seawater along the coast of Xiamen Island, China.</title>
        <authorList>
            <person name="Lyu L."/>
        </authorList>
    </citation>
    <scope>NUCLEOTIDE SEQUENCE</scope>
    <source>
        <strain evidence="7">MJ17</strain>
    </source>
</reference>
<comment type="subcellular location">
    <subcellularLocation>
        <location evidence="2">Secreted</location>
    </subcellularLocation>
</comment>
<dbReference type="InterPro" id="IPR050557">
    <property type="entry name" value="RTX_toxin/Mannuronan_C5-epim"/>
</dbReference>
<comment type="caution">
    <text evidence="7">The sequence shown here is derived from an EMBL/GenBank/DDBJ whole genome shotgun (WGS) entry which is preliminary data.</text>
</comment>
<keyword evidence="8" id="KW-1185">Reference proteome</keyword>
<evidence type="ECO:0000256" key="5">
    <source>
        <dbReference type="SAM" id="MobiDB-lite"/>
    </source>
</evidence>
<dbReference type="PROSITE" id="PS00330">
    <property type="entry name" value="HEMOLYSIN_CALCIUM"/>
    <property type="match status" value="5"/>
</dbReference>
<dbReference type="SUPFAM" id="SSF51120">
    <property type="entry name" value="beta-Roll"/>
    <property type="match status" value="2"/>
</dbReference>
<evidence type="ECO:0000256" key="1">
    <source>
        <dbReference type="ARBA" id="ARBA00001913"/>
    </source>
</evidence>
<dbReference type="EMBL" id="JAEPRQ010000001">
    <property type="protein sequence ID" value="MBK4214355.1"/>
    <property type="molecule type" value="Genomic_DNA"/>
</dbReference>
<dbReference type="Proteomes" id="UP000640485">
    <property type="component" value="Unassembled WGS sequence"/>
</dbReference>
<accession>A0A934S8I7</accession>
<protein>
    <submittedName>
        <fullName evidence="7">M10 family metallopeptidase C-terminal domain-containing protein</fullName>
    </submittedName>
</protein>
<keyword evidence="3" id="KW-0964">Secreted</keyword>
<evidence type="ECO:0000256" key="3">
    <source>
        <dbReference type="ARBA" id="ARBA00022525"/>
    </source>
</evidence>
<dbReference type="InterPro" id="IPR011049">
    <property type="entry name" value="Serralysin-like_metalloprot_C"/>
</dbReference>
<dbReference type="InterPro" id="IPR018511">
    <property type="entry name" value="Hemolysin-typ_Ca-bd_CS"/>
</dbReference>
<dbReference type="Pfam" id="PF08548">
    <property type="entry name" value="Peptidase_M10_C"/>
    <property type="match status" value="1"/>
</dbReference>
<dbReference type="InterPro" id="IPR001343">
    <property type="entry name" value="Hemolysn_Ca-bd"/>
</dbReference>
<evidence type="ECO:0000259" key="6">
    <source>
        <dbReference type="Pfam" id="PF08548"/>
    </source>
</evidence>
<gene>
    <name evidence="7" type="ORF">JJJ17_00300</name>
</gene>
<organism evidence="7 8">
    <name type="scientific">Paracoccus caeni</name>
    <dbReference type="NCBI Taxonomy" id="657651"/>
    <lineage>
        <taxon>Bacteria</taxon>
        <taxon>Pseudomonadati</taxon>
        <taxon>Pseudomonadota</taxon>
        <taxon>Alphaproteobacteria</taxon>
        <taxon>Rhodobacterales</taxon>
        <taxon>Paracoccaceae</taxon>
        <taxon>Paracoccus</taxon>
    </lineage>
</organism>
<dbReference type="PANTHER" id="PTHR38340:SF1">
    <property type="entry name" value="S-LAYER PROTEIN"/>
    <property type="match status" value="1"/>
</dbReference>
<dbReference type="Pfam" id="PF00353">
    <property type="entry name" value="HemolysinCabind"/>
    <property type="match status" value="4"/>
</dbReference>
<dbReference type="InterPro" id="IPR013858">
    <property type="entry name" value="Peptidase_M10B_C"/>
</dbReference>
<feature type="region of interest" description="Disordered" evidence="5">
    <location>
        <begin position="269"/>
        <end position="291"/>
    </location>
</feature>
<evidence type="ECO:0000313" key="7">
    <source>
        <dbReference type="EMBL" id="MBK4214355.1"/>
    </source>
</evidence>
<evidence type="ECO:0000313" key="8">
    <source>
        <dbReference type="Proteomes" id="UP000640485"/>
    </source>
</evidence>
<keyword evidence="4" id="KW-0677">Repeat</keyword>
<feature type="domain" description="Peptidase M10 serralysin C-terminal" evidence="6">
    <location>
        <begin position="226"/>
        <end position="417"/>
    </location>
</feature>